<proteinExistence type="predicted"/>
<dbReference type="RefSeq" id="WP_066432567.1">
    <property type="nucleotide sequence ID" value="NZ_LZRN01000010.1"/>
</dbReference>
<evidence type="ECO:0000259" key="1">
    <source>
        <dbReference type="Pfam" id="PF09557"/>
    </source>
</evidence>
<accession>A0A1A7R188</accession>
<gene>
    <name evidence="2" type="ORF">LX77_00287</name>
</gene>
<feature type="domain" description="DUF2382" evidence="1">
    <location>
        <begin position="17"/>
        <end position="126"/>
    </location>
</feature>
<keyword evidence="3" id="KW-1185">Reference proteome</keyword>
<name>A0A1A7R188_9FLAO</name>
<dbReference type="PANTHER" id="PTHR38463:SF1">
    <property type="entry name" value="STRESS RESPONSE PROTEIN YSNF"/>
    <property type="match status" value="1"/>
</dbReference>
<dbReference type="STRING" id="49280.A9996_06820"/>
<sequence>MEEKSNTNKKDEKAIISIHEEKMDLSKEVVEKRKITIHKTVNTEIVRHDVPLLHDHVKIEHIPVNKEVTEIPKIRETGNVTIIPIIEEVAVITKKIMLVKEIHITKEQIETLEHIETALRSESVTIDKKDVQPKKNNYRNSK</sequence>
<dbReference type="InterPro" id="IPR019060">
    <property type="entry name" value="DUF2382"/>
</dbReference>
<evidence type="ECO:0000313" key="2">
    <source>
        <dbReference type="EMBL" id="RAJ27713.1"/>
    </source>
</evidence>
<dbReference type="PANTHER" id="PTHR38463">
    <property type="entry name" value="STRESS RESPONSE PROTEIN YSNF"/>
    <property type="match status" value="1"/>
</dbReference>
<reference evidence="2 3" key="1">
    <citation type="submission" date="2018-06" db="EMBL/GenBank/DDBJ databases">
        <title>Genomic Encyclopedia of Archaeal and Bacterial Type Strains, Phase II (KMG-II): from individual species to whole genera.</title>
        <authorList>
            <person name="Goeker M."/>
        </authorList>
    </citation>
    <scope>NUCLEOTIDE SEQUENCE [LARGE SCALE GENOMIC DNA]</scope>
    <source>
        <strain evidence="2 3">DSM 12408</strain>
    </source>
</reference>
<organism evidence="2 3">
    <name type="scientific">Gelidibacter algens</name>
    <dbReference type="NCBI Taxonomy" id="49280"/>
    <lineage>
        <taxon>Bacteria</taxon>
        <taxon>Pseudomonadati</taxon>
        <taxon>Bacteroidota</taxon>
        <taxon>Flavobacteriia</taxon>
        <taxon>Flavobacteriales</taxon>
        <taxon>Flavobacteriaceae</taxon>
        <taxon>Gelidibacter</taxon>
    </lineage>
</organism>
<dbReference type="Proteomes" id="UP000248987">
    <property type="component" value="Unassembled WGS sequence"/>
</dbReference>
<comment type="caution">
    <text evidence="2">The sequence shown here is derived from an EMBL/GenBank/DDBJ whole genome shotgun (WGS) entry which is preliminary data.</text>
</comment>
<evidence type="ECO:0000313" key="3">
    <source>
        <dbReference type="Proteomes" id="UP000248987"/>
    </source>
</evidence>
<dbReference type="Pfam" id="PF09557">
    <property type="entry name" value="DUF2382"/>
    <property type="match status" value="1"/>
</dbReference>
<dbReference type="EMBL" id="QLLQ01000001">
    <property type="protein sequence ID" value="RAJ27713.1"/>
    <property type="molecule type" value="Genomic_DNA"/>
</dbReference>
<dbReference type="InterPro" id="IPR052967">
    <property type="entry name" value="Stress_Response_Assoc"/>
</dbReference>
<dbReference type="AlphaFoldDB" id="A0A1A7R188"/>
<dbReference type="OrthoDB" id="7032940at2"/>
<protein>
    <submittedName>
        <fullName evidence="2">Uncharacterized protein (TIGR02271 family)</fullName>
    </submittedName>
</protein>